<evidence type="ECO:0000313" key="3">
    <source>
        <dbReference type="Proteomes" id="UP000320643"/>
    </source>
</evidence>
<dbReference type="SUPFAM" id="SSF51658">
    <property type="entry name" value="Xylose isomerase-like"/>
    <property type="match status" value="1"/>
</dbReference>
<dbReference type="Proteomes" id="UP000320643">
    <property type="component" value="Unassembled WGS sequence"/>
</dbReference>
<dbReference type="OrthoDB" id="1114629at2"/>
<evidence type="ECO:0000313" key="2">
    <source>
        <dbReference type="EMBL" id="TRW23815.1"/>
    </source>
</evidence>
<sequence length="327" mass="35888">MHRRSFLKNTGKLGMALSLAQYLSPFDLLHDDAMADDSNAPSIRLSLAQWSLHKAILETKTLDPLDFAKKAKQLGFDAVEYVNQLYSIDQANATASIHNLVRELKKRSTDNGVQNVLIMIDGEGELAALSKASRNEAIGKHSRWVDAAAELGCKSIRVNLFGEGAEKDFDVWKKTSIDGLGTLAQYAAKSNINVLVENHGGLSSDAGKLMQVIKAINLKNCGTLPDFGNFCMKREGGERWGTPCIDEYDKYKGVLEMMPFAHGVSAKSFDFDANGNETTIDYFKMLKVVKEAGYKGRIGVEYEGSRLSEEDGIKATKALLLKAVAKL</sequence>
<dbReference type="EMBL" id="VJVZ01000007">
    <property type="protein sequence ID" value="TRW23815.1"/>
    <property type="molecule type" value="Genomic_DNA"/>
</dbReference>
<dbReference type="PANTHER" id="PTHR12110:SF53">
    <property type="entry name" value="BLR5974 PROTEIN"/>
    <property type="match status" value="1"/>
</dbReference>
<comment type="caution">
    <text evidence="2">The sequence shown here is derived from an EMBL/GenBank/DDBJ whole genome shotgun (WGS) entry which is preliminary data.</text>
</comment>
<protein>
    <submittedName>
        <fullName evidence="2">Sugar phosphate isomerase/epimerase</fullName>
    </submittedName>
</protein>
<keyword evidence="2" id="KW-0413">Isomerase</keyword>
<dbReference type="GO" id="GO:0016853">
    <property type="term" value="F:isomerase activity"/>
    <property type="evidence" value="ECO:0007669"/>
    <property type="project" value="UniProtKB-KW"/>
</dbReference>
<keyword evidence="3" id="KW-1185">Reference proteome</keyword>
<accession>A0A552V020</accession>
<dbReference type="PANTHER" id="PTHR12110">
    <property type="entry name" value="HYDROXYPYRUVATE ISOMERASE"/>
    <property type="match status" value="1"/>
</dbReference>
<evidence type="ECO:0000259" key="1">
    <source>
        <dbReference type="Pfam" id="PF01261"/>
    </source>
</evidence>
<dbReference type="InterPro" id="IPR050312">
    <property type="entry name" value="IolE/XylAMocC-like"/>
</dbReference>
<dbReference type="RefSeq" id="WP_143373563.1">
    <property type="nucleotide sequence ID" value="NZ_VJVZ01000007.1"/>
</dbReference>
<name>A0A552V020_9FLAO</name>
<dbReference type="InterPro" id="IPR036237">
    <property type="entry name" value="Xyl_isomerase-like_sf"/>
</dbReference>
<organism evidence="2 3">
    <name type="scientific">Flavobacterium zepuense</name>
    <dbReference type="NCBI Taxonomy" id="2593302"/>
    <lineage>
        <taxon>Bacteria</taxon>
        <taxon>Pseudomonadati</taxon>
        <taxon>Bacteroidota</taxon>
        <taxon>Flavobacteriia</taxon>
        <taxon>Flavobacteriales</taxon>
        <taxon>Flavobacteriaceae</taxon>
        <taxon>Flavobacterium</taxon>
    </lineage>
</organism>
<proteinExistence type="predicted"/>
<dbReference type="InterPro" id="IPR013022">
    <property type="entry name" value="Xyl_isomerase-like_TIM-brl"/>
</dbReference>
<feature type="domain" description="Xylose isomerase-like TIM barrel" evidence="1">
    <location>
        <begin position="69"/>
        <end position="319"/>
    </location>
</feature>
<dbReference type="Gene3D" id="3.20.20.150">
    <property type="entry name" value="Divalent-metal-dependent TIM barrel enzymes"/>
    <property type="match status" value="1"/>
</dbReference>
<dbReference type="Pfam" id="PF01261">
    <property type="entry name" value="AP_endonuc_2"/>
    <property type="match status" value="1"/>
</dbReference>
<gene>
    <name evidence="2" type="ORF">FMM05_11670</name>
</gene>
<reference evidence="2 3" key="1">
    <citation type="submission" date="2019-07" db="EMBL/GenBank/DDBJ databases">
        <title>Flavobacterium sp. nov., isolated from glacier ice.</title>
        <authorList>
            <person name="Liu Q."/>
            <person name="Xin Y.-H."/>
        </authorList>
    </citation>
    <scope>NUCLEOTIDE SEQUENCE [LARGE SCALE GENOMIC DNA]</scope>
    <source>
        <strain evidence="2 3">ZT4R6</strain>
    </source>
</reference>
<dbReference type="AlphaFoldDB" id="A0A552V020"/>